<name>A0A8E2EA96_9PEZI</name>
<sequence>MDDFKPELSKALLDWVNTFDLPRRISSWNQLEDGQILWQILADADPEYFDGPLPETDRKTTENWISRWQNLKHIDRAVTTYIRDECGKLPVLSKKMTPDLKVVAQDGSPMLTAKLAMMVLLVAFYSERSNQRMIEIMGLLGPKTSATIATAIQDLEDLDQRMADLGVDQEFSSEPDISDLGPPPKGPPIERDPDLEREAQLIEANRKVNQLNSRISTLTADLEQSRRKISTLEEELVEFRLMLDGRGAKQVDVDDAEHLRAEAMRDRQYIAELESDLANAKAIVSNQERQLERLKADADTKQDLRDELQLVRAERDELSQKAKANENLHKKIRTMNEQARANETLRQDLQSAQEQIQEFQSYKDRCAALEKANKENVQTIANGEQSLFEEKGRRARVEHENHLLLKQLEQARELQSRAEDWRKELEDRVRDLESSGHAARGGSLEDELAGNDTTEIADEPTKATNDGTITSETIVLQQQVEILSSRLRSIEQQYLDLLQENLGLKSDMKDSNVDEKNQRPFLEQSEKLQATEAELLEVQRQLREKDLENAELRNDLSKKSSDTDVAEDRPEVQALRTSHEHLLAAHDALQKHNKGLELSLDEKTSLLRTALIDRNRFPSELIELRSTELLKHITEQIESVTATNLEDQPKAVEVAAADITERLQSGQIELESVKKELDSQKAQNESLKLDLERARVGGIKQASDELQKEVENLRRENRLITSAWYDITSRLQSNTVVLQRKSEAPKSWLGRQRAVVGAGAGASRR</sequence>
<evidence type="ECO:0000259" key="6">
    <source>
        <dbReference type="Pfam" id="PF19047"/>
    </source>
</evidence>
<feature type="coiled-coil region" evidence="4">
    <location>
        <begin position="656"/>
        <end position="723"/>
    </location>
</feature>
<dbReference type="PANTHER" id="PTHR18947">
    <property type="entry name" value="HOOK PROTEINS"/>
    <property type="match status" value="1"/>
</dbReference>
<keyword evidence="3 4" id="KW-0175">Coiled coil</keyword>
<keyword evidence="2" id="KW-0963">Cytoplasm</keyword>
<dbReference type="InterPro" id="IPR036872">
    <property type="entry name" value="CH_dom_sf"/>
</dbReference>
<dbReference type="PANTHER" id="PTHR18947:SF28">
    <property type="entry name" value="GIRDIN, ISOFORM A"/>
    <property type="match status" value="1"/>
</dbReference>
<evidence type="ECO:0000256" key="2">
    <source>
        <dbReference type="ARBA" id="ARBA00022490"/>
    </source>
</evidence>
<feature type="region of interest" description="Disordered" evidence="5">
    <location>
        <begin position="549"/>
        <end position="570"/>
    </location>
</feature>
<dbReference type="GO" id="GO:0051959">
    <property type="term" value="F:dynein light intermediate chain binding"/>
    <property type="evidence" value="ECO:0007669"/>
    <property type="project" value="TreeGrafter"/>
</dbReference>
<feature type="coiled-coil region" evidence="4">
    <location>
        <begin position="201"/>
        <end position="242"/>
    </location>
</feature>
<feature type="region of interest" description="Disordered" evidence="5">
    <location>
        <begin position="432"/>
        <end position="468"/>
    </location>
</feature>
<accession>A0A8E2EA96</accession>
<organism evidence="7 8">
    <name type="scientific">Lepidopterella palustris CBS 459.81</name>
    <dbReference type="NCBI Taxonomy" id="1314670"/>
    <lineage>
        <taxon>Eukaryota</taxon>
        <taxon>Fungi</taxon>
        <taxon>Dikarya</taxon>
        <taxon>Ascomycota</taxon>
        <taxon>Pezizomycotina</taxon>
        <taxon>Dothideomycetes</taxon>
        <taxon>Pleosporomycetidae</taxon>
        <taxon>Mytilinidiales</taxon>
        <taxon>Argynnaceae</taxon>
        <taxon>Lepidopterella</taxon>
    </lineage>
</organism>
<evidence type="ECO:0000313" key="8">
    <source>
        <dbReference type="Proteomes" id="UP000250266"/>
    </source>
</evidence>
<dbReference type="GO" id="GO:0031122">
    <property type="term" value="P:cytoplasmic microtubule organization"/>
    <property type="evidence" value="ECO:0007669"/>
    <property type="project" value="TreeGrafter"/>
</dbReference>
<evidence type="ECO:0000256" key="1">
    <source>
        <dbReference type="ARBA" id="ARBA00004496"/>
    </source>
</evidence>
<dbReference type="GO" id="GO:0005815">
    <property type="term" value="C:microtubule organizing center"/>
    <property type="evidence" value="ECO:0007669"/>
    <property type="project" value="TreeGrafter"/>
</dbReference>
<gene>
    <name evidence="7" type="ORF">K432DRAFT_382466</name>
</gene>
<dbReference type="CDD" id="cd22211">
    <property type="entry name" value="HkD_SF"/>
    <property type="match status" value="1"/>
</dbReference>
<proteinExistence type="predicted"/>
<protein>
    <recommendedName>
        <fullName evidence="6">HOOK N-terminal domain-containing protein</fullName>
    </recommendedName>
</protein>
<comment type="subcellular location">
    <subcellularLocation>
        <location evidence="1">Cytoplasm</location>
    </subcellularLocation>
</comment>
<dbReference type="AlphaFoldDB" id="A0A8E2EA96"/>
<dbReference type="EMBL" id="KV744971">
    <property type="protein sequence ID" value="OCK80187.1"/>
    <property type="molecule type" value="Genomic_DNA"/>
</dbReference>
<evidence type="ECO:0000256" key="5">
    <source>
        <dbReference type="SAM" id="MobiDB-lite"/>
    </source>
</evidence>
<dbReference type="OrthoDB" id="2129491at2759"/>
<dbReference type="GO" id="GO:0005737">
    <property type="term" value="C:cytoplasm"/>
    <property type="evidence" value="ECO:0007669"/>
    <property type="project" value="UniProtKB-SubCell"/>
</dbReference>
<feature type="region of interest" description="Disordered" evidence="5">
    <location>
        <begin position="172"/>
        <end position="192"/>
    </location>
</feature>
<dbReference type="InterPro" id="IPR043936">
    <property type="entry name" value="HOOK_N"/>
</dbReference>
<dbReference type="Proteomes" id="UP000250266">
    <property type="component" value="Unassembled WGS sequence"/>
</dbReference>
<reference evidence="7 8" key="1">
    <citation type="journal article" date="2016" name="Nat. Commun.">
        <title>Ectomycorrhizal ecology is imprinted in the genome of the dominant symbiotic fungus Cenococcum geophilum.</title>
        <authorList>
            <consortium name="DOE Joint Genome Institute"/>
            <person name="Peter M."/>
            <person name="Kohler A."/>
            <person name="Ohm R.A."/>
            <person name="Kuo A."/>
            <person name="Krutzmann J."/>
            <person name="Morin E."/>
            <person name="Arend M."/>
            <person name="Barry K.W."/>
            <person name="Binder M."/>
            <person name="Choi C."/>
            <person name="Clum A."/>
            <person name="Copeland A."/>
            <person name="Grisel N."/>
            <person name="Haridas S."/>
            <person name="Kipfer T."/>
            <person name="LaButti K."/>
            <person name="Lindquist E."/>
            <person name="Lipzen A."/>
            <person name="Maire R."/>
            <person name="Meier B."/>
            <person name="Mihaltcheva S."/>
            <person name="Molinier V."/>
            <person name="Murat C."/>
            <person name="Poggeler S."/>
            <person name="Quandt C.A."/>
            <person name="Sperisen C."/>
            <person name="Tritt A."/>
            <person name="Tisserant E."/>
            <person name="Crous P.W."/>
            <person name="Henrissat B."/>
            <person name="Nehls U."/>
            <person name="Egli S."/>
            <person name="Spatafora J.W."/>
            <person name="Grigoriev I.V."/>
            <person name="Martin F.M."/>
        </authorList>
    </citation>
    <scope>NUCLEOTIDE SEQUENCE [LARGE SCALE GENOMIC DNA]</scope>
    <source>
        <strain evidence="7 8">CBS 459.81</strain>
    </source>
</reference>
<evidence type="ECO:0000256" key="4">
    <source>
        <dbReference type="SAM" id="Coils"/>
    </source>
</evidence>
<dbReference type="Pfam" id="PF19047">
    <property type="entry name" value="HOOK_N"/>
    <property type="match status" value="1"/>
</dbReference>
<feature type="coiled-coil region" evidence="4">
    <location>
        <begin position="270"/>
        <end position="431"/>
    </location>
</feature>
<evidence type="ECO:0000313" key="7">
    <source>
        <dbReference type="EMBL" id="OCK80187.1"/>
    </source>
</evidence>
<dbReference type="SUPFAM" id="SSF116907">
    <property type="entry name" value="Hook domain"/>
    <property type="match status" value="1"/>
</dbReference>
<feature type="domain" description="HOOK N-terminal" evidence="6">
    <location>
        <begin position="8"/>
        <end position="154"/>
    </location>
</feature>
<dbReference type="GO" id="GO:0030705">
    <property type="term" value="P:cytoskeleton-dependent intracellular transport"/>
    <property type="evidence" value="ECO:0007669"/>
    <property type="project" value="InterPro"/>
</dbReference>
<dbReference type="GO" id="GO:0008017">
    <property type="term" value="F:microtubule binding"/>
    <property type="evidence" value="ECO:0007669"/>
    <property type="project" value="TreeGrafter"/>
</dbReference>
<evidence type="ECO:0000256" key="3">
    <source>
        <dbReference type="ARBA" id="ARBA00023054"/>
    </source>
</evidence>
<dbReference type="Gene3D" id="1.10.418.10">
    <property type="entry name" value="Calponin-like domain"/>
    <property type="match status" value="1"/>
</dbReference>
<keyword evidence="8" id="KW-1185">Reference proteome</keyword>